<evidence type="ECO:0000256" key="6">
    <source>
        <dbReference type="ARBA" id="ARBA00023136"/>
    </source>
</evidence>
<keyword evidence="4" id="KW-1134">Transmembrane beta strand</keyword>
<dbReference type="GO" id="GO:1990281">
    <property type="term" value="C:efflux pump complex"/>
    <property type="evidence" value="ECO:0007669"/>
    <property type="project" value="TreeGrafter"/>
</dbReference>
<dbReference type="PANTHER" id="PTHR30026">
    <property type="entry name" value="OUTER MEMBRANE PROTEIN TOLC"/>
    <property type="match status" value="1"/>
</dbReference>
<keyword evidence="8" id="KW-0732">Signal</keyword>
<keyword evidence="7" id="KW-0998">Cell outer membrane</keyword>
<keyword evidence="3" id="KW-0813">Transport</keyword>
<organism evidence="9 10">
    <name type="scientific">Halobacteriovorax marinus</name>
    <dbReference type="NCBI Taxonomy" id="97084"/>
    <lineage>
        <taxon>Bacteria</taxon>
        <taxon>Pseudomonadati</taxon>
        <taxon>Bdellovibrionota</taxon>
        <taxon>Bacteriovoracia</taxon>
        <taxon>Bacteriovoracales</taxon>
        <taxon>Halobacteriovoraceae</taxon>
        <taxon>Halobacteriovorax</taxon>
    </lineage>
</organism>
<dbReference type="EMBL" id="MAAO01000006">
    <property type="protein sequence ID" value="OUR96535.1"/>
    <property type="molecule type" value="Genomic_DNA"/>
</dbReference>
<sequence length="494" mass="57278">MNGFMNKTANKVAVALIVFSTGSISSIWAQTTPRQLNSDSYIQSLDQRVQSRTNTKALYLNDVIEQGLRKNYDQEVRKYDKEILELSWKDSWEDFWLPKVSLSLMTSDQKLGTLIKGSNNTNPRSKRPDGTLSLDFGDYTVFNWGKDYLQYLNTKADYKRGKESLREESRDLKHNLIISYFKLYYLKEAERIKRDQLRHASFIYRLNREKISLKKITKQDYYLARAEYLRAQNEYHEAKNNVQIQNESVALLINDEVGTKYILRDRLKYEVLNTSLEEAIRLSRKNNPDALDAQKNVQNAKRSYELALKENLPLPKISVKLGAYDYRFNSSTNRTNYSTGTGNSNVDLVASINATWSLTGSGGLFNDRKTRTSFLSKHIAFTKKAQIHRSVDALIKTTYFTVNHLQNQINILDARIPTLQKTFDTILENYMNKKARYIDFKNTLIELTETETLLESNRFLHLLNKVELARLIGLEDFPGENFENLIIKVKGKAK</sequence>
<feature type="chain" id="PRO_5012554254" description="Outer membrane efflux protein" evidence="8">
    <location>
        <begin position="30"/>
        <end position="494"/>
    </location>
</feature>
<evidence type="ECO:0000256" key="5">
    <source>
        <dbReference type="ARBA" id="ARBA00022692"/>
    </source>
</evidence>
<proteinExistence type="inferred from homology"/>
<dbReference type="GO" id="GO:0015562">
    <property type="term" value="F:efflux transmembrane transporter activity"/>
    <property type="evidence" value="ECO:0007669"/>
    <property type="project" value="InterPro"/>
</dbReference>
<feature type="signal peptide" evidence="8">
    <location>
        <begin position="1"/>
        <end position="29"/>
    </location>
</feature>
<evidence type="ECO:0000313" key="10">
    <source>
        <dbReference type="Proteomes" id="UP000196531"/>
    </source>
</evidence>
<evidence type="ECO:0000256" key="8">
    <source>
        <dbReference type="SAM" id="SignalP"/>
    </source>
</evidence>
<dbReference type="Pfam" id="PF02321">
    <property type="entry name" value="OEP"/>
    <property type="match status" value="1"/>
</dbReference>
<dbReference type="PANTHER" id="PTHR30026:SF20">
    <property type="entry name" value="OUTER MEMBRANE PROTEIN TOLC"/>
    <property type="match status" value="1"/>
</dbReference>
<evidence type="ECO:0000256" key="3">
    <source>
        <dbReference type="ARBA" id="ARBA00022448"/>
    </source>
</evidence>
<reference evidence="10" key="1">
    <citation type="journal article" date="2017" name="Proc. Natl. Acad. Sci. U.S.A.">
        <title>Simulation of Deepwater Horizon oil plume reveals substrate specialization within a complex community of hydrocarbon-degraders.</title>
        <authorList>
            <person name="Hu P."/>
            <person name="Dubinsky E.A."/>
            <person name="Probst A.J."/>
            <person name="Wang J."/>
            <person name="Sieber C.M.K."/>
            <person name="Tom L.M."/>
            <person name="Gardinali P."/>
            <person name="Banfield J.F."/>
            <person name="Atlas R.M."/>
            <person name="Andersen G.L."/>
        </authorList>
    </citation>
    <scope>NUCLEOTIDE SEQUENCE [LARGE SCALE GENOMIC DNA]</scope>
</reference>
<comment type="similarity">
    <text evidence="2">Belongs to the outer membrane factor (OMF) (TC 1.B.17) family.</text>
</comment>
<dbReference type="GO" id="GO:0009279">
    <property type="term" value="C:cell outer membrane"/>
    <property type="evidence" value="ECO:0007669"/>
    <property type="project" value="UniProtKB-SubCell"/>
</dbReference>
<protein>
    <recommendedName>
        <fullName evidence="11">Outer membrane efflux protein</fullName>
    </recommendedName>
</protein>
<dbReference type="InterPro" id="IPR051906">
    <property type="entry name" value="TolC-like"/>
</dbReference>
<dbReference type="InterPro" id="IPR003423">
    <property type="entry name" value="OMP_efflux"/>
</dbReference>
<name>A0A1Y5F706_9BACT</name>
<comment type="caution">
    <text evidence="9">The sequence shown here is derived from an EMBL/GenBank/DDBJ whole genome shotgun (WGS) entry which is preliminary data.</text>
</comment>
<evidence type="ECO:0008006" key="11">
    <source>
        <dbReference type="Google" id="ProtNLM"/>
    </source>
</evidence>
<dbReference type="GO" id="GO:0015288">
    <property type="term" value="F:porin activity"/>
    <property type="evidence" value="ECO:0007669"/>
    <property type="project" value="TreeGrafter"/>
</dbReference>
<evidence type="ECO:0000256" key="2">
    <source>
        <dbReference type="ARBA" id="ARBA00007613"/>
    </source>
</evidence>
<evidence type="ECO:0000256" key="7">
    <source>
        <dbReference type="ARBA" id="ARBA00023237"/>
    </source>
</evidence>
<keyword evidence="5" id="KW-0812">Transmembrane</keyword>
<dbReference type="AlphaFoldDB" id="A0A1Y5F706"/>
<accession>A0A1Y5F706</accession>
<comment type="subcellular location">
    <subcellularLocation>
        <location evidence="1">Cell outer membrane</location>
    </subcellularLocation>
</comment>
<evidence type="ECO:0000256" key="1">
    <source>
        <dbReference type="ARBA" id="ARBA00004442"/>
    </source>
</evidence>
<evidence type="ECO:0000313" key="9">
    <source>
        <dbReference type="EMBL" id="OUR96535.1"/>
    </source>
</evidence>
<evidence type="ECO:0000256" key="4">
    <source>
        <dbReference type="ARBA" id="ARBA00022452"/>
    </source>
</evidence>
<keyword evidence="6" id="KW-0472">Membrane</keyword>
<gene>
    <name evidence="9" type="ORF">A9Q84_09300</name>
</gene>
<dbReference type="Proteomes" id="UP000196531">
    <property type="component" value="Unassembled WGS sequence"/>
</dbReference>
<dbReference type="Gene3D" id="1.20.1600.10">
    <property type="entry name" value="Outer membrane efflux proteins (OEP)"/>
    <property type="match status" value="1"/>
</dbReference>
<dbReference type="SUPFAM" id="SSF56954">
    <property type="entry name" value="Outer membrane efflux proteins (OEP)"/>
    <property type="match status" value="1"/>
</dbReference>